<comment type="caution">
    <text evidence="1">The sequence shown here is derived from an EMBL/GenBank/DDBJ whole genome shotgun (WGS) entry which is preliminary data.</text>
</comment>
<proteinExistence type="predicted"/>
<dbReference type="RefSeq" id="WP_214442458.1">
    <property type="nucleotide sequence ID" value="NZ_JAECZB010000105.1"/>
</dbReference>
<dbReference type="EMBL" id="JAECZB010000105">
    <property type="protein sequence ID" value="MBH8556176.1"/>
    <property type="molecule type" value="Genomic_DNA"/>
</dbReference>
<name>A0A8J7HNF2_9CYAN</name>
<dbReference type="Proteomes" id="UP000599391">
    <property type="component" value="Unassembled WGS sequence"/>
</dbReference>
<dbReference type="AlphaFoldDB" id="A0A8J7HNF2"/>
<gene>
    <name evidence="1" type="ORF">I8751_28355</name>
</gene>
<accession>A0A8J7HNF2</accession>
<evidence type="ECO:0000313" key="2">
    <source>
        <dbReference type="Proteomes" id="UP000599391"/>
    </source>
</evidence>
<organism evidence="1 2">
    <name type="scientific">Atlanticothrix silvestris CENA357</name>
    <dbReference type="NCBI Taxonomy" id="1725252"/>
    <lineage>
        <taxon>Bacteria</taxon>
        <taxon>Bacillati</taxon>
        <taxon>Cyanobacteriota</taxon>
        <taxon>Cyanophyceae</taxon>
        <taxon>Nostocales</taxon>
        <taxon>Nodulariaceae</taxon>
        <taxon>Atlanticothrix</taxon>
        <taxon>Atlanticothrix silvestris</taxon>
    </lineage>
</organism>
<reference evidence="1 2" key="1">
    <citation type="journal article" date="2021" name="Int. J. Syst. Evol. Microbiol.">
        <title>Amazonocrinis nigriterrae gen. nov., sp. nov., Atlanticothrix silvestris gen. nov., sp. nov. and Dendronalium phyllosphericum gen. nov., sp. nov., nostocacean cyanobacteria from Brazilian environments.</title>
        <authorList>
            <person name="Alvarenga D.O."/>
            <person name="Andreote A.P.D."/>
            <person name="Branco L.H.Z."/>
            <person name="Delbaje E."/>
            <person name="Cruz R.B."/>
            <person name="Varani A.M."/>
            <person name="Fiore M.F."/>
        </authorList>
    </citation>
    <scope>NUCLEOTIDE SEQUENCE [LARGE SCALE GENOMIC DNA]</scope>
    <source>
        <strain evidence="1 2">CENA357</strain>
    </source>
</reference>
<sequence length="71" mass="8430">MTKNKPKGRHLSWRDLRLTRFDIPHIPRYLVEPVANNMTFLGLEVFQAWNLGKTYLCAIAFPKKYKKIIKI</sequence>
<keyword evidence="2" id="KW-1185">Reference proteome</keyword>
<protein>
    <submittedName>
        <fullName evidence="1">Uncharacterized protein</fullName>
    </submittedName>
</protein>
<evidence type="ECO:0000313" key="1">
    <source>
        <dbReference type="EMBL" id="MBH8556176.1"/>
    </source>
</evidence>